<comment type="caution">
    <text evidence="1">The sequence shown here is derived from an EMBL/GenBank/DDBJ whole genome shotgun (WGS) entry which is preliminary data.</text>
</comment>
<dbReference type="AlphaFoldDB" id="X0YI82"/>
<reference evidence="1" key="1">
    <citation type="journal article" date="2014" name="Front. Microbiol.">
        <title>High frequency of phylogenetically diverse reductive dehalogenase-homologous genes in deep subseafloor sedimentary metagenomes.</title>
        <authorList>
            <person name="Kawai M."/>
            <person name="Futagami T."/>
            <person name="Toyoda A."/>
            <person name="Takaki Y."/>
            <person name="Nishi S."/>
            <person name="Hori S."/>
            <person name="Arai W."/>
            <person name="Tsubouchi T."/>
            <person name="Morono Y."/>
            <person name="Uchiyama I."/>
            <person name="Ito T."/>
            <person name="Fujiyama A."/>
            <person name="Inagaki F."/>
            <person name="Takami H."/>
        </authorList>
    </citation>
    <scope>NUCLEOTIDE SEQUENCE</scope>
    <source>
        <strain evidence="1">Expedition CK06-06</strain>
    </source>
</reference>
<sequence length="48" mass="5245">MNDSESDITKAVAQNAVQVIKPEIGTDPHTFYIGLDIAAVEARDKDKE</sequence>
<protein>
    <submittedName>
        <fullName evidence="1">Uncharacterized protein</fullName>
    </submittedName>
</protein>
<proteinExistence type="predicted"/>
<organism evidence="1">
    <name type="scientific">marine sediment metagenome</name>
    <dbReference type="NCBI Taxonomy" id="412755"/>
    <lineage>
        <taxon>unclassified sequences</taxon>
        <taxon>metagenomes</taxon>
        <taxon>ecological metagenomes</taxon>
    </lineage>
</organism>
<evidence type="ECO:0000313" key="1">
    <source>
        <dbReference type="EMBL" id="GAG36506.1"/>
    </source>
</evidence>
<dbReference type="EMBL" id="BARS01041833">
    <property type="protein sequence ID" value="GAG36506.1"/>
    <property type="molecule type" value="Genomic_DNA"/>
</dbReference>
<gene>
    <name evidence="1" type="ORF">S01H1_63551</name>
</gene>
<name>X0YI82_9ZZZZ</name>
<accession>X0YI82</accession>